<dbReference type="EMBL" id="LSSM01003424">
    <property type="protein sequence ID" value="OMJ17934.1"/>
    <property type="molecule type" value="Genomic_DNA"/>
</dbReference>
<dbReference type="Gene3D" id="3.30.70.270">
    <property type="match status" value="1"/>
</dbReference>
<protein>
    <submittedName>
        <fullName evidence="2">Retrovirus-related Pol polyprotein from transposon</fullName>
    </submittedName>
</protein>
<accession>A0A1R1XTJ4</accession>
<dbReference type="Proteomes" id="UP000187429">
    <property type="component" value="Unassembled WGS sequence"/>
</dbReference>
<feature type="compositionally biased region" description="Basic and acidic residues" evidence="1">
    <location>
        <begin position="1"/>
        <end position="14"/>
    </location>
</feature>
<comment type="caution">
    <text evidence="2">The sequence shown here is derived from an EMBL/GenBank/DDBJ whole genome shotgun (WGS) entry which is preliminary data.</text>
</comment>
<dbReference type="PANTHER" id="PTHR37984">
    <property type="entry name" value="PROTEIN CBG26694"/>
    <property type="match status" value="1"/>
</dbReference>
<gene>
    <name evidence="2" type="ORF">AYI69_g7237</name>
</gene>
<evidence type="ECO:0000256" key="1">
    <source>
        <dbReference type="SAM" id="MobiDB-lite"/>
    </source>
</evidence>
<sequence length="202" mass="23722">MDMRDQGIVKKSESPGDQSPQDVKAVRNFLGFVGYYRKLVRNFARIARTLTKLTRKDQQYNWTPEFQDSFERLKVAIKEAPILVYPQWDLSSQSLLMPHLWASADLGARERRWKKDHPICKQNITPSRKELFYYRPRRTSSLMGITDHSALVQLYTKDTPHGRVGRWALKLRNYDFEIIHKDGSMNPADFLSRYPAEIDESE</sequence>
<dbReference type="AlphaFoldDB" id="A0A1R1XTJ4"/>
<evidence type="ECO:0000313" key="3">
    <source>
        <dbReference type="Proteomes" id="UP000187429"/>
    </source>
</evidence>
<keyword evidence="3" id="KW-1185">Reference proteome</keyword>
<evidence type="ECO:0000313" key="2">
    <source>
        <dbReference type="EMBL" id="OMJ17934.1"/>
    </source>
</evidence>
<dbReference type="InterPro" id="IPR050951">
    <property type="entry name" value="Retrovirus_Pol_polyprotein"/>
</dbReference>
<dbReference type="OrthoDB" id="2975412at2759"/>
<feature type="non-terminal residue" evidence="2">
    <location>
        <position position="202"/>
    </location>
</feature>
<organism evidence="2 3">
    <name type="scientific">Smittium culicis</name>
    <dbReference type="NCBI Taxonomy" id="133412"/>
    <lineage>
        <taxon>Eukaryota</taxon>
        <taxon>Fungi</taxon>
        <taxon>Fungi incertae sedis</taxon>
        <taxon>Zoopagomycota</taxon>
        <taxon>Kickxellomycotina</taxon>
        <taxon>Harpellomycetes</taxon>
        <taxon>Harpellales</taxon>
        <taxon>Legeriomycetaceae</taxon>
        <taxon>Smittium</taxon>
    </lineage>
</organism>
<dbReference type="InterPro" id="IPR043502">
    <property type="entry name" value="DNA/RNA_pol_sf"/>
</dbReference>
<dbReference type="FunFam" id="3.30.70.270:FF:000063">
    <property type="entry name" value="Zinc knuckle domaincontaining protein"/>
    <property type="match status" value="1"/>
</dbReference>
<name>A0A1R1XTJ4_9FUNG</name>
<dbReference type="PANTHER" id="PTHR37984:SF5">
    <property type="entry name" value="PROTEIN NYNRIN-LIKE"/>
    <property type="match status" value="1"/>
</dbReference>
<dbReference type="InterPro" id="IPR043128">
    <property type="entry name" value="Rev_trsase/Diguanyl_cyclase"/>
</dbReference>
<feature type="region of interest" description="Disordered" evidence="1">
    <location>
        <begin position="1"/>
        <end position="21"/>
    </location>
</feature>
<reference evidence="3" key="1">
    <citation type="submission" date="2017-01" db="EMBL/GenBank/DDBJ databases">
        <authorList>
            <person name="Wang Y."/>
            <person name="White M."/>
            <person name="Kvist S."/>
            <person name="Moncalvo J.-M."/>
        </authorList>
    </citation>
    <scope>NUCLEOTIDE SEQUENCE [LARGE SCALE GENOMIC DNA]</scope>
    <source>
        <strain evidence="3">ID-206-W2</strain>
    </source>
</reference>
<proteinExistence type="predicted"/>
<dbReference type="SUPFAM" id="SSF56672">
    <property type="entry name" value="DNA/RNA polymerases"/>
    <property type="match status" value="1"/>
</dbReference>